<protein>
    <submittedName>
        <fullName evidence="2">Uncharacterized protein</fullName>
    </submittedName>
</protein>
<sequence length="145" mass="14242">MDMIQKSIMGVLGVAGLSAALVPNSAPVFDKNQPSASVAASAPQTLPPPPAAGTQDAAKPEGTNDASSGFEDDGSSFSFGDPMNDASPMSGDGGWGNPGQTSVSKNRGEYKGAPSNDAPPAPPQSSPPSNNGGPKPSMAGVSISS</sequence>
<feature type="compositionally biased region" description="Low complexity" evidence="1">
    <location>
        <begin position="127"/>
        <end position="137"/>
    </location>
</feature>
<feature type="region of interest" description="Disordered" evidence="1">
    <location>
        <begin position="25"/>
        <end position="145"/>
    </location>
</feature>
<dbReference type="Proteomes" id="UP000242561">
    <property type="component" value="Chromosome"/>
</dbReference>
<proteinExistence type="predicted"/>
<evidence type="ECO:0000256" key="1">
    <source>
        <dbReference type="SAM" id="MobiDB-lite"/>
    </source>
</evidence>
<reference evidence="2 3" key="1">
    <citation type="submission" date="2016-11" db="EMBL/GenBank/DDBJ databases">
        <title>Sphingorhabdus sp. LPB0140, isolated from marine environment.</title>
        <authorList>
            <person name="Kim E."/>
            <person name="Yi H."/>
        </authorList>
    </citation>
    <scope>NUCLEOTIDE SEQUENCE [LARGE SCALE GENOMIC DNA]</scope>
    <source>
        <strain evidence="2 3">LPB0140</strain>
    </source>
</reference>
<dbReference type="KEGG" id="sphl:LPB140_06405"/>
<gene>
    <name evidence="2" type="ORF">LPB140_06405</name>
</gene>
<evidence type="ECO:0000313" key="2">
    <source>
        <dbReference type="EMBL" id="APG62478.1"/>
    </source>
</evidence>
<name>A0A1L3JBI6_9SPHN</name>
<dbReference type="RefSeq" id="WP_072559132.1">
    <property type="nucleotide sequence ID" value="NZ_CP018154.1"/>
</dbReference>
<keyword evidence="3" id="KW-1185">Reference proteome</keyword>
<accession>A0A1L3JBI6</accession>
<evidence type="ECO:0000313" key="3">
    <source>
        <dbReference type="Proteomes" id="UP000242561"/>
    </source>
</evidence>
<feature type="compositionally biased region" description="Pro residues" evidence="1">
    <location>
        <begin position="117"/>
        <end position="126"/>
    </location>
</feature>
<dbReference type="AlphaFoldDB" id="A0A1L3JBI6"/>
<organism evidence="2 3">
    <name type="scientific">Sphingorhabdus lutea</name>
    <dbReference type="NCBI Taxonomy" id="1913578"/>
    <lineage>
        <taxon>Bacteria</taxon>
        <taxon>Pseudomonadati</taxon>
        <taxon>Pseudomonadota</taxon>
        <taxon>Alphaproteobacteria</taxon>
        <taxon>Sphingomonadales</taxon>
        <taxon>Sphingomonadaceae</taxon>
        <taxon>Sphingorhabdus</taxon>
    </lineage>
</organism>
<dbReference type="EMBL" id="CP018154">
    <property type="protein sequence ID" value="APG62478.1"/>
    <property type="molecule type" value="Genomic_DNA"/>
</dbReference>